<gene>
    <name evidence="1" type="ORF">SY83_14570</name>
</gene>
<dbReference type="EMBL" id="CP011388">
    <property type="protein sequence ID" value="ANE47288.1"/>
    <property type="molecule type" value="Genomic_DNA"/>
</dbReference>
<keyword evidence="2" id="KW-1185">Reference proteome</keyword>
<organism evidence="1 2">
    <name type="scientific">Paenibacillus swuensis</name>
    <dbReference type="NCBI Taxonomy" id="1178515"/>
    <lineage>
        <taxon>Bacteria</taxon>
        <taxon>Bacillati</taxon>
        <taxon>Bacillota</taxon>
        <taxon>Bacilli</taxon>
        <taxon>Bacillales</taxon>
        <taxon>Paenibacillaceae</taxon>
        <taxon>Paenibacillus</taxon>
    </lineage>
</organism>
<dbReference type="RefSeq" id="WP_068607686.1">
    <property type="nucleotide sequence ID" value="NZ_CP011388.1"/>
</dbReference>
<evidence type="ECO:0008006" key="3">
    <source>
        <dbReference type="Google" id="ProtNLM"/>
    </source>
</evidence>
<sequence>MLDPFTKTRLTKILDKYCNKIPKHLQDEYQIKYKFRGETVTLFEDRPAFRSESRVQIPIAQFRLDEQMWKVYWSDSKSKWHHVGDIKPHSDFERQLKIVDENNQGVFWG</sequence>
<dbReference type="KEGG" id="pswu:SY83_14570"/>
<dbReference type="STRING" id="1178515.SY83_14570"/>
<name>A0A172TJS8_9BACL</name>
<dbReference type="PATRIC" id="fig|1178515.4.peg.2925"/>
<evidence type="ECO:0000313" key="1">
    <source>
        <dbReference type="EMBL" id="ANE47288.1"/>
    </source>
</evidence>
<dbReference type="AlphaFoldDB" id="A0A172TJS8"/>
<dbReference type="Pfam" id="PF11225">
    <property type="entry name" value="DUF3024"/>
    <property type="match status" value="1"/>
</dbReference>
<dbReference type="InterPro" id="IPR021388">
    <property type="entry name" value="DUF3024"/>
</dbReference>
<accession>A0A172TJS8</accession>
<reference evidence="1 2" key="1">
    <citation type="submission" date="2015-01" db="EMBL/GenBank/DDBJ databases">
        <title>Paenibacillus swuensis/DY6/whole genome sequencing.</title>
        <authorList>
            <person name="Kim M.K."/>
            <person name="Srinivasan S."/>
            <person name="Lee J.-J."/>
        </authorList>
    </citation>
    <scope>NUCLEOTIDE SEQUENCE [LARGE SCALE GENOMIC DNA]</scope>
    <source>
        <strain evidence="1 2">DY6</strain>
    </source>
</reference>
<proteinExistence type="predicted"/>
<dbReference type="Proteomes" id="UP000076927">
    <property type="component" value="Chromosome"/>
</dbReference>
<protein>
    <recommendedName>
        <fullName evidence="3">DUF3024 domain-containing protein</fullName>
    </recommendedName>
</protein>
<evidence type="ECO:0000313" key="2">
    <source>
        <dbReference type="Proteomes" id="UP000076927"/>
    </source>
</evidence>
<dbReference type="OrthoDB" id="1362002at2"/>